<dbReference type="Proteomes" id="UP000521676">
    <property type="component" value="Unassembled WGS sequence"/>
</dbReference>
<keyword evidence="3 5" id="KW-0687">Ribonucleoprotein</keyword>
<dbReference type="NCBIfam" id="TIGR03953">
    <property type="entry name" value="rplD_bact"/>
    <property type="match status" value="1"/>
</dbReference>
<dbReference type="GO" id="GO:0005840">
    <property type="term" value="C:ribosome"/>
    <property type="evidence" value="ECO:0007669"/>
    <property type="project" value="UniProtKB-KW"/>
</dbReference>
<dbReference type="InterPro" id="IPR002136">
    <property type="entry name" value="Ribosomal_uL4"/>
</dbReference>
<evidence type="ECO:0000256" key="5">
    <source>
        <dbReference type="HAMAP-Rule" id="MF_01328"/>
    </source>
</evidence>
<dbReference type="Pfam" id="PF00573">
    <property type="entry name" value="Ribosomal_L4"/>
    <property type="match status" value="1"/>
</dbReference>
<accession>A0A8T7LYX0</accession>
<evidence type="ECO:0000256" key="1">
    <source>
        <dbReference type="ARBA" id="ARBA00010528"/>
    </source>
</evidence>
<keyword evidence="2 5" id="KW-0689">Ribosomal protein</keyword>
<comment type="similarity">
    <text evidence="1 5">Belongs to the universal ribosomal protein uL4 family.</text>
</comment>
<dbReference type="EMBL" id="CP128399">
    <property type="protein sequence ID" value="WJW65629.1"/>
    <property type="molecule type" value="Genomic_DNA"/>
</dbReference>
<gene>
    <name evidence="5 7" type="primary">rplD</name>
    <name evidence="7" type="ORF">HXX08_10285</name>
    <name evidence="8" type="ORF">OZ401_001402</name>
</gene>
<comment type="function">
    <text evidence="5">Forms part of the polypeptide exit tunnel.</text>
</comment>
<reference evidence="7 9" key="1">
    <citation type="submission" date="2020-06" db="EMBL/GenBank/DDBJ databases">
        <title>Anoxygenic phototrophic Chloroflexota member uses a Type I reaction center.</title>
        <authorList>
            <person name="Tsuji J.M."/>
            <person name="Shaw N.A."/>
            <person name="Nagashima S."/>
            <person name="Venkiteswaran J."/>
            <person name="Schiff S.L."/>
            <person name="Hanada S."/>
            <person name="Tank M."/>
            <person name="Neufeld J.D."/>
        </authorList>
    </citation>
    <scope>NUCLEOTIDE SEQUENCE [LARGE SCALE GENOMIC DNA]</scope>
    <source>
        <strain evidence="7">L227-S17</strain>
    </source>
</reference>
<dbReference type="GO" id="GO:0019843">
    <property type="term" value="F:rRNA binding"/>
    <property type="evidence" value="ECO:0007669"/>
    <property type="project" value="UniProtKB-UniRule"/>
</dbReference>
<proteinExistence type="inferred from homology"/>
<reference evidence="8" key="2">
    <citation type="journal article" date="2024" name="Nature">
        <title>Anoxygenic phototroph of the Chloroflexota uses a type I reaction centre.</title>
        <authorList>
            <person name="Tsuji J.M."/>
            <person name="Shaw N.A."/>
            <person name="Nagashima S."/>
            <person name="Venkiteswaran J.J."/>
            <person name="Schiff S.L."/>
            <person name="Watanabe T."/>
            <person name="Fukui M."/>
            <person name="Hanada S."/>
            <person name="Tank M."/>
            <person name="Neufeld J.D."/>
        </authorList>
    </citation>
    <scope>NUCLEOTIDE SEQUENCE</scope>
    <source>
        <strain evidence="8">L227-S17</strain>
    </source>
</reference>
<evidence type="ECO:0000256" key="4">
    <source>
        <dbReference type="ARBA" id="ARBA00035244"/>
    </source>
</evidence>
<dbReference type="EMBL" id="JACATZ010000001">
    <property type="protein sequence ID" value="NWJ46253.1"/>
    <property type="molecule type" value="Genomic_DNA"/>
</dbReference>
<dbReference type="GO" id="GO:1990904">
    <property type="term" value="C:ribonucleoprotein complex"/>
    <property type="evidence" value="ECO:0007669"/>
    <property type="project" value="UniProtKB-KW"/>
</dbReference>
<evidence type="ECO:0000313" key="10">
    <source>
        <dbReference type="Proteomes" id="UP001431572"/>
    </source>
</evidence>
<evidence type="ECO:0000313" key="7">
    <source>
        <dbReference type="EMBL" id="NWJ46253.1"/>
    </source>
</evidence>
<comment type="function">
    <text evidence="5">One of the primary rRNA binding proteins, this protein initially binds near the 5'-end of the 23S rRNA. It is important during the early stages of 50S assembly. It makes multiple contacts with different domains of the 23S rRNA in the assembled 50S subunit and ribosome.</text>
</comment>
<dbReference type="SUPFAM" id="SSF52166">
    <property type="entry name" value="Ribosomal protein L4"/>
    <property type="match status" value="1"/>
</dbReference>
<dbReference type="Gene3D" id="3.40.1370.10">
    <property type="match status" value="1"/>
</dbReference>
<feature type="region of interest" description="Disordered" evidence="6">
    <location>
        <begin position="40"/>
        <end position="84"/>
    </location>
</feature>
<dbReference type="AlphaFoldDB" id="A0A8T7LYX0"/>
<evidence type="ECO:0000313" key="9">
    <source>
        <dbReference type="Proteomes" id="UP000521676"/>
    </source>
</evidence>
<dbReference type="InterPro" id="IPR013005">
    <property type="entry name" value="Ribosomal_uL4-like"/>
</dbReference>
<dbReference type="InterPro" id="IPR023574">
    <property type="entry name" value="Ribosomal_uL4_dom_sf"/>
</dbReference>
<dbReference type="Proteomes" id="UP001431572">
    <property type="component" value="Chromosome 1"/>
</dbReference>
<evidence type="ECO:0000256" key="2">
    <source>
        <dbReference type="ARBA" id="ARBA00022980"/>
    </source>
</evidence>
<evidence type="ECO:0000313" key="8">
    <source>
        <dbReference type="EMBL" id="WJW65629.1"/>
    </source>
</evidence>
<feature type="compositionally biased region" description="Polar residues" evidence="6">
    <location>
        <begin position="42"/>
        <end position="51"/>
    </location>
</feature>
<name>A0A8T7LYX0_9CHLR</name>
<keyword evidence="10" id="KW-1185">Reference proteome</keyword>
<sequence length="215" mass="23617">MQATVYNIKGAEVTTVELDDNIFGIEPNAAVMHQALVRQHANARQGTASTKTRQEVRGGGKKPYRQKGTGNARQGSRRAPQYTGGAVIFGPRPRSYEKDMPRKMRRLAVRSALSVKVIEDNLLFIDGFEGLEPRTKSMAEALTALKLNDQKVLILVAERDETVYRAAGNLANVKTLVAGYLNLDDMFKYTKVIVPLGALDVINRILGSSTAAEQE</sequence>
<comment type="subunit">
    <text evidence="5">Part of the 50S ribosomal subunit.</text>
</comment>
<dbReference type="RefSeq" id="WP_341467514.1">
    <property type="nucleotide sequence ID" value="NZ_CP128399.1"/>
</dbReference>
<keyword evidence="5" id="KW-0694">RNA-binding</keyword>
<dbReference type="PANTHER" id="PTHR10746:SF6">
    <property type="entry name" value="LARGE RIBOSOMAL SUBUNIT PROTEIN UL4M"/>
    <property type="match status" value="1"/>
</dbReference>
<organism evidence="7 9">
    <name type="scientific">Candidatus Chlorohelix allophototropha</name>
    <dbReference type="NCBI Taxonomy" id="3003348"/>
    <lineage>
        <taxon>Bacteria</taxon>
        <taxon>Bacillati</taxon>
        <taxon>Chloroflexota</taxon>
        <taxon>Chloroflexia</taxon>
        <taxon>Candidatus Chloroheliales</taxon>
        <taxon>Candidatus Chloroheliaceae</taxon>
        <taxon>Candidatus Chlorohelix</taxon>
    </lineage>
</organism>
<dbReference type="GO" id="GO:0003735">
    <property type="term" value="F:structural constituent of ribosome"/>
    <property type="evidence" value="ECO:0007669"/>
    <property type="project" value="InterPro"/>
</dbReference>
<protein>
    <recommendedName>
        <fullName evidence="4 5">Large ribosomal subunit protein uL4</fullName>
    </recommendedName>
</protein>
<dbReference type="PANTHER" id="PTHR10746">
    <property type="entry name" value="50S RIBOSOMAL PROTEIN L4"/>
    <property type="match status" value="1"/>
</dbReference>
<evidence type="ECO:0000256" key="6">
    <source>
        <dbReference type="SAM" id="MobiDB-lite"/>
    </source>
</evidence>
<dbReference type="GO" id="GO:0006412">
    <property type="term" value="P:translation"/>
    <property type="evidence" value="ECO:0007669"/>
    <property type="project" value="UniProtKB-UniRule"/>
</dbReference>
<evidence type="ECO:0000256" key="3">
    <source>
        <dbReference type="ARBA" id="ARBA00023274"/>
    </source>
</evidence>
<dbReference type="HAMAP" id="MF_01328_B">
    <property type="entry name" value="Ribosomal_uL4_B"/>
    <property type="match status" value="1"/>
</dbReference>
<keyword evidence="5" id="KW-0699">rRNA-binding</keyword>